<keyword evidence="3" id="KW-1185">Reference proteome</keyword>
<gene>
    <name evidence="2" type="ORF">JDV02_005014</name>
</gene>
<evidence type="ECO:0000313" key="3">
    <source>
        <dbReference type="Proteomes" id="UP000829364"/>
    </source>
</evidence>
<evidence type="ECO:0000256" key="1">
    <source>
        <dbReference type="SAM" id="SignalP"/>
    </source>
</evidence>
<dbReference type="GeneID" id="72066964"/>
<dbReference type="KEGG" id="ptkz:JDV02_005014"/>
<dbReference type="AlphaFoldDB" id="A0A9Q8QGF6"/>
<keyword evidence="1" id="KW-0732">Signal</keyword>
<dbReference type="EMBL" id="CP086357">
    <property type="protein sequence ID" value="UNI18761.1"/>
    <property type="molecule type" value="Genomic_DNA"/>
</dbReference>
<dbReference type="Gene3D" id="2.30.30.40">
    <property type="entry name" value="SH3 Domains"/>
    <property type="match status" value="1"/>
</dbReference>
<organism evidence="2 3">
    <name type="scientific">Purpureocillium takamizusanense</name>
    <dbReference type="NCBI Taxonomy" id="2060973"/>
    <lineage>
        <taxon>Eukaryota</taxon>
        <taxon>Fungi</taxon>
        <taxon>Dikarya</taxon>
        <taxon>Ascomycota</taxon>
        <taxon>Pezizomycotina</taxon>
        <taxon>Sordariomycetes</taxon>
        <taxon>Hypocreomycetidae</taxon>
        <taxon>Hypocreales</taxon>
        <taxon>Ophiocordycipitaceae</taxon>
        <taxon>Purpureocillium</taxon>
    </lineage>
</organism>
<sequence>MLPSLLVASLLPVVSLAVAVPTTNNELDGRGPVKPCTLRTTTELKYRTCPKTSCKVVGQYAKGAKVKVKCVTRGSSVNGEDGWVKNPSGYYVSLAYLTPSLDSCSAQYIC</sequence>
<feature type="signal peptide" evidence="1">
    <location>
        <begin position="1"/>
        <end position="19"/>
    </location>
</feature>
<protein>
    <submittedName>
        <fullName evidence="2">Uncharacterized protein</fullName>
    </submittedName>
</protein>
<name>A0A9Q8QGF6_9HYPO</name>
<proteinExistence type="predicted"/>
<evidence type="ECO:0000313" key="2">
    <source>
        <dbReference type="EMBL" id="UNI18761.1"/>
    </source>
</evidence>
<dbReference type="OrthoDB" id="2251794at2759"/>
<dbReference type="RefSeq" id="XP_047842242.1">
    <property type="nucleotide sequence ID" value="XM_047986262.1"/>
</dbReference>
<accession>A0A9Q8QGF6</accession>
<feature type="chain" id="PRO_5040438690" evidence="1">
    <location>
        <begin position="20"/>
        <end position="110"/>
    </location>
</feature>
<dbReference type="Proteomes" id="UP000829364">
    <property type="component" value="Chromosome 4"/>
</dbReference>
<reference evidence="2" key="1">
    <citation type="submission" date="2021-11" db="EMBL/GenBank/DDBJ databases">
        <title>Purpureocillium_takamizusanense_genome.</title>
        <authorList>
            <person name="Nguyen N.-H."/>
        </authorList>
    </citation>
    <scope>NUCLEOTIDE SEQUENCE</scope>
    <source>
        <strain evidence="2">PT3</strain>
    </source>
</reference>